<dbReference type="AlphaFoldDB" id="A0A166VVM1"/>
<feature type="transmembrane region" description="Helical" evidence="1">
    <location>
        <begin position="12"/>
        <end position="35"/>
    </location>
</feature>
<keyword evidence="1" id="KW-0812">Transmembrane</keyword>
<feature type="domain" description="DUF6534" evidence="2">
    <location>
        <begin position="168"/>
        <end position="254"/>
    </location>
</feature>
<reference evidence="3 4" key="1">
    <citation type="journal article" date="2016" name="Mol. Biol. Evol.">
        <title>Comparative Genomics of Early-Diverging Mushroom-Forming Fungi Provides Insights into the Origins of Lignocellulose Decay Capabilities.</title>
        <authorList>
            <person name="Nagy L.G."/>
            <person name="Riley R."/>
            <person name="Tritt A."/>
            <person name="Adam C."/>
            <person name="Daum C."/>
            <person name="Floudas D."/>
            <person name="Sun H."/>
            <person name="Yadav J.S."/>
            <person name="Pangilinan J."/>
            <person name="Larsson K.H."/>
            <person name="Matsuura K."/>
            <person name="Barry K."/>
            <person name="Labutti K."/>
            <person name="Kuo R."/>
            <person name="Ohm R.A."/>
            <person name="Bhattacharya S.S."/>
            <person name="Shirouzu T."/>
            <person name="Yoshinaga Y."/>
            <person name="Martin F.M."/>
            <person name="Grigoriev I.V."/>
            <person name="Hibbett D.S."/>
        </authorList>
    </citation>
    <scope>NUCLEOTIDE SEQUENCE [LARGE SCALE GENOMIC DNA]</scope>
    <source>
        <strain evidence="3 4">CBS 109695</strain>
    </source>
</reference>
<dbReference type="Pfam" id="PF20152">
    <property type="entry name" value="DUF6534"/>
    <property type="match status" value="1"/>
</dbReference>
<dbReference type="EMBL" id="KV417483">
    <property type="protein sequence ID" value="KZP33107.1"/>
    <property type="molecule type" value="Genomic_DNA"/>
</dbReference>
<dbReference type="Proteomes" id="UP000076532">
    <property type="component" value="Unassembled WGS sequence"/>
</dbReference>
<evidence type="ECO:0000259" key="2">
    <source>
        <dbReference type="Pfam" id="PF20152"/>
    </source>
</evidence>
<evidence type="ECO:0000256" key="1">
    <source>
        <dbReference type="SAM" id="Phobius"/>
    </source>
</evidence>
<evidence type="ECO:0000313" key="4">
    <source>
        <dbReference type="Proteomes" id="UP000076532"/>
    </source>
</evidence>
<dbReference type="PANTHER" id="PTHR40465">
    <property type="entry name" value="CHROMOSOME 1, WHOLE GENOME SHOTGUN SEQUENCE"/>
    <property type="match status" value="1"/>
</dbReference>
<protein>
    <recommendedName>
        <fullName evidence="2">DUF6534 domain-containing protein</fullName>
    </recommendedName>
</protein>
<feature type="transmembrane region" description="Helical" evidence="1">
    <location>
        <begin position="155"/>
        <end position="182"/>
    </location>
</feature>
<dbReference type="STRING" id="436010.A0A166VVM1"/>
<keyword evidence="4" id="KW-1185">Reference proteome</keyword>
<accession>A0A166VVM1</accession>
<gene>
    <name evidence="3" type="ORF">FIBSPDRAFT_811216</name>
</gene>
<feature type="transmembrane region" description="Helical" evidence="1">
    <location>
        <begin position="229"/>
        <end position="249"/>
    </location>
</feature>
<feature type="transmembrane region" description="Helical" evidence="1">
    <location>
        <begin position="202"/>
        <end position="223"/>
    </location>
</feature>
<keyword evidence="1" id="KW-0472">Membrane</keyword>
<dbReference type="InterPro" id="IPR045339">
    <property type="entry name" value="DUF6534"/>
</dbReference>
<sequence>MPPVTLANTIGAAYIGIVFSAILYGLTCLQAYNYYGRFSRDWTVHRVSVGGLVALDTVHLALSIHLGYYYLIENFSNPAALLTIVWSLKAQIAINVVIIGWVQTLYAIRVFKLGKGHHQKIIPALVLIVVAVGYGSGLVLAVFTYQVEAFAKLDNISWCIILSFAVATFGDICVSGAMCYYLQKSRSGFTRTDSKISLLIQYTLCSGLLTSACSMACLITFTLMPNNLVFLAIEFSLTKLYINSFFAMLNARHSINGKSETSEQDISVSLSGLRSGPTHNSYRMNGTKRVVRADESFSSPEANFKDTFTSPESSYKMYPWTIPEDELV</sequence>
<organism evidence="3 4">
    <name type="scientific">Athelia psychrophila</name>
    <dbReference type="NCBI Taxonomy" id="1759441"/>
    <lineage>
        <taxon>Eukaryota</taxon>
        <taxon>Fungi</taxon>
        <taxon>Dikarya</taxon>
        <taxon>Basidiomycota</taxon>
        <taxon>Agaricomycotina</taxon>
        <taxon>Agaricomycetes</taxon>
        <taxon>Agaricomycetidae</taxon>
        <taxon>Atheliales</taxon>
        <taxon>Atheliaceae</taxon>
        <taxon>Athelia</taxon>
    </lineage>
</organism>
<proteinExistence type="predicted"/>
<feature type="transmembrane region" description="Helical" evidence="1">
    <location>
        <begin position="121"/>
        <end position="143"/>
    </location>
</feature>
<feature type="transmembrane region" description="Helical" evidence="1">
    <location>
        <begin position="47"/>
        <end position="72"/>
    </location>
</feature>
<name>A0A166VVM1_9AGAM</name>
<dbReference type="OrthoDB" id="3270417at2759"/>
<evidence type="ECO:0000313" key="3">
    <source>
        <dbReference type="EMBL" id="KZP33107.1"/>
    </source>
</evidence>
<dbReference type="PANTHER" id="PTHR40465:SF1">
    <property type="entry name" value="DUF6534 DOMAIN-CONTAINING PROTEIN"/>
    <property type="match status" value="1"/>
</dbReference>
<keyword evidence="1" id="KW-1133">Transmembrane helix</keyword>